<feature type="compositionally biased region" description="Basic and acidic residues" evidence="1">
    <location>
        <begin position="387"/>
        <end position="405"/>
    </location>
</feature>
<name>A0A9N9QS71_9CUCU</name>
<dbReference type="InterPro" id="IPR032071">
    <property type="entry name" value="DUF4806"/>
</dbReference>
<dbReference type="Pfam" id="PF16064">
    <property type="entry name" value="DUF4806"/>
    <property type="match status" value="1"/>
</dbReference>
<gene>
    <name evidence="3" type="ORF">CEUTPL_LOCUS13770</name>
</gene>
<keyword evidence="4" id="KW-1185">Reference proteome</keyword>
<feature type="region of interest" description="Disordered" evidence="1">
    <location>
        <begin position="95"/>
        <end position="156"/>
    </location>
</feature>
<proteinExistence type="predicted"/>
<dbReference type="PANTHER" id="PTHR34153:SF2">
    <property type="entry name" value="SI:CH211-262H13.3-RELATED"/>
    <property type="match status" value="1"/>
</dbReference>
<dbReference type="OrthoDB" id="6614320at2759"/>
<dbReference type="PANTHER" id="PTHR34153">
    <property type="entry name" value="SI:CH211-262H13.3-RELATED-RELATED"/>
    <property type="match status" value="1"/>
</dbReference>
<protein>
    <recommendedName>
        <fullName evidence="2">DUF4806 domain-containing protein</fullName>
    </recommendedName>
</protein>
<dbReference type="AlphaFoldDB" id="A0A9N9QS71"/>
<dbReference type="Proteomes" id="UP001152799">
    <property type="component" value="Chromosome 9"/>
</dbReference>
<evidence type="ECO:0000313" key="4">
    <source>
        <dbReference type="Proteomes" id="UP001152799"/>
    </source>
</evidence>
<evidence type="ECO:0000256" key="1">
    <source>
        <dbReference type="SAM" id="MobiDB-lite"/>
    </source>
</evidence>
<evidence type="ECO:0000313" key="3">
    <source>
        <dbReference type="EMBL" id="CAG9773379.1"/>
    </source>
</evidence>
<feature type="compositionally biased region" description="Low complexity" evidence="1">
    <location>
        <begin position="102"/>
        <end position="114"/>
    </location>
</feature>
<reference evidence="3" key="1">
    <citation type="submission" date="2022-01" db="EMBL/GenBank/DDBJ databases">
        <authorList>
            <person name="King R."/>
        </authorList>
    </citation>
    <scope>NUCLEOTIDE SEQUENCE</scope>
</reference>
<feature type="compositionally biased region" description="Polar residues" evidence="1">
    <location>
        <begin position="128"/>
        <end position="141"/>
    </location>
</feature>
<organism evidence="3 4">
    <name type="scientific">Ceutorhynchus assimilis</name>
    <name type="common">cabbage seed weevil</name>
    <dbReference type="NCBI Taxonomy" id="467358"/>
    <lineage>
        <taxon>Eukaryota</taxon>
        <taxon>Metazoa</taxon>
        <taxon>Ecdysozoa</taxon>
        <taxon>Arthropoda</taxon>
        <taxon>Hexapoda</taxon>
        <taxon>Insecta</taxon>
        <taxon>Pterygota</taxon>
        <taxon>Neoptera</taxon>
        <taxon>Endopterygota</taxon>
        <taxon>Coleoptera</taxon>
        <taxon>Polyphaga</taxon>
        <taxon>Cucujiformia</taxon>
        <taxon>Curculionidae</taxon>
        <taxon>Ceutorhynchinae</taxon>
        <taxon>Ceutorhynchus</taxon>
    </lineage>
</organism>
<sequence length="405" mass="45872">MWAVVNFDEENAVEVVPYSWIIEKNNKCYWPRNLTKDQTAEAIKNLVDPQSDWVAYRMRILGKYDTFEKANKKASKAQNTDILTSTNDDEAVLKKRKRVKPPKYVSESSSEISSGTETKTKAKHNRESSGYNLRSSASSVTENEDTSLIKKPPRFPNIEKNQSVLTKKSGASQVSLDVNEINGSPSGSSTHSAPLMDMDGKNNRNSSGSLFKPTKKPTQLNVRKAFKRLVLRQLYSIQDRLDTQAKLLKKLGKKIDNNGQEILENDENVLIDITFPLSHSLQMEELEEFLKSDNNCTSLVKLLTRLGGSSVKVMTTRILYHVLTNEVAMEYSWEGQKGKKKFKELKLANVIFKAVRGNQRTQLAQDDEIIKYIKGFLVRAKERTKKKKEEVENNADADTRGEEGA</sequence>
<feature type="domain" description="DUF4806" evidence="2">
    <location>
        <begin position="273"/>
        <end position="349"/>
    </location>
</feature>
<feature type="region of interest" description="Disordered" evidence="1">
    <location>
        <begin position="383"/>
        <end position="405"/>
    </location>
</feature>
<accession>A0A9N9QS71</accession>
<dbReference type="EMBL" id="OU892285">
    <property type="protein sequence ID" value="CAG9773379.1"/>
    <property type="molecule type" value="Genomic_DNA"/>
</dbReference>
<evidence type="ECO:0000259" key="2">
    <source>
        <dbReference type="Pfam" id="PF16064"/>
    </source>
</evidence>